<dbReference type="EMBL" id="CAICTM010002297">
    <property type="protein sequence ID" value="CAB9528713.1"/>
    <property type="molecule type" value="Genomic_DNA"/>
</dbReference>
<proteinExistence type="predicted"/>
<evidence type="ECO:0000313" key="2">
    <source>
        <dbReference type="Proteomes" id="UP001153069"/>
    </source>
</evidence>
<protein>
    <submittedName>
        <fullName evidence="1">Uncharacterized protein</fullName>
    </submittedName>
</protein>
<dbReference type="Proteomes" id="UP001153069">
    <property type="component" value="Unassembled WGS sequence"/>
</dbReference>
<keyword evidence="2" id="KW-1185">Reference proteome</keyword>
<reference evidence="1" key="1">
    <citation type="submission" date="2020-06" db="EMBL/GenBank/DDBJ databases">
        <authorList>
            <consortium name="Plant Systems Biology data submission"/>
        </authorList>
    </citation>
    <scope>NUCLEOTIDE SEQUENCE</scope>
    <source>
        <strain evidence="1">D6</strain>
    </source>
</reference>
<evidence type="ECO:0000313" key="1">
    <source>
        <dbReference type="EMBL" id="CAB9528713.1"/>
    </source>
</evidence>
<accession>A0A9N8HVC7</accession>
<dbReference type="AlphaFoldDB" id="A0A9N8HVC7"/>
<organism evidence="1 2">
    <name type="scientific">Seminavis robusta</name>
    <dbReference type="NCBI Taxonomy" id="568900"/>
    <lineage>
        <taxon>Eukaryota</taxon>
        <taxon>Sar</taxon>
        <taxon>Stramenopiles</taxon>
        <taxon>Ochrophyta</taxon>
        <taxon>Bacillariophyta</taxon>
        <taxon>Bacillariophyceae</taxon>
        <taxon>Bacillariophycidae</taxon>
        <taxon>Naviculales</taxon>
        <taxon>Naviculaceae</taxon>
        <taxon>Seminavis</taxon>
    </lineage>
</organism>
<gene>
    <name evidence="1" type="ORF">SEMRO_2299_G322470.1</name>
</gene>
<name>A0A9N8HVC7_9STRA</name>
<comment type="caution">
    <text evidence="1">The sequence shown here is derived from an EMBL/GenBank/DDBJ whole genome shotgun (WGS) entry which is preliminary data.</text>
</comment>
<sequence length="142" mass="15752">MGPSMLLAAGYPVGDQKVKRGLRKGKRPSQLGLSCTPGIYGLRRAGPKEKQPNQRLLGTNITIYHFRKEGSRLFPGTSMVFQTGGRNRSLLRMPPAKKPQNPLSSLVRTAVDQNIVFKANVMKLNQTILCLMWSLPTIETMT</sequence>